<sequence>MTQQHGTVTIYVGMADEGVDVWRPVAAQEQRDSVYRIVEQPYDRVTEKWQFEPGDVVTCERRDLDDGPALIATALAAQ</sequence>
<dbReference type="Proteomes" id="UP001596087">
    <property type="component" value="Unassembled WGS sequence"/>
</dbReference>
<dbReference type="RefSeq" id="WP_378591064.1">
    <property type="nucleotide sequence ID" value="NZ_JBHSKD010000017.1"/>
</dbReference>
<accession>A0ABW0BM41</accession>
<gene>
    <name evidence="1" type="ORF">ACFPGP_13855</name>
</gene>
<comment type="caution">
    <text evidence="1">The sequence shown here is derived from an EMBL/GenBank/DDBJ whole genome shotgun (WGS) entry which is preliminary data.</text>
</comment>
<name>A0ABW0BM41_9ACTN</name>
<organism evidence="1 2">
    <name type="scientific">Nocardioides taihuensis</name>
    <dbReference type="NCBI Taxonomy" id="1835606"/>
    <lineage>
        <taxon>Bacteria</taxon>
        <taxon>Bacillati</taxon>
        <taxon>Actinomycetota</taxon>
        <taxon>Actinomycetes</taxon>
        <taxon>Propionibacteriales</taxon>
        <taxon>Nocardioidaceae</taxon>
        <taxon>Nocardioides</taxon>
    </lineage>
</organism>
<proteinExistence type="predicted"/>
<reference evidence="2" key="1">
    <citation type="journal article" date="2019" name="Int. J. Syst. Evol. Microbiol.">
        <title>The Global Catalogue of Microorganisms (GCM) 10K type strain sequencing project: providing services to taxonomists for standard genome sequencing and annotation.</title>
        <authorList>
            <consortium name="The Broad Institute Genomics Platform"/>
            <consortium name="The Broad Institute Genome Sequencing Center for Infectious Disease"/>
            <person name="Wu L."/>
            <person name="Ma J."/>
        </authorList>
    </citation>
    <scope>NUCLEOTIDE SEQUENCE [LARGE SCALE GENOMIC DNA]</scope>
    <source>
        <strain evidence="2">DFY41</strain>
    </source>
</reference>
<evidence type="ECO:0000313" key="2">
    <source>
        <dbReference type="Proteomes" id="UP001596087"/>
    </source>
</evidence>
<dbReference type="EMBL" id="JBHSKD010000017">
    <property type="protein sequence ID" value="MFC5177761.1"/>
    <property type="molecule type" value="Genomic_DNA"/>
</dbReference>
<evidence type="ECO:0000313" key="1">
    <source>
        <dbReference type="EMBL" id="MFC5177761.1"/>
    </source>
</evidence>
<protein>
    <submittedName>
        <fullName evidence="1">Uncharacterized protein</fullName>
    </submittedName>
</protein>
<keyword evidence="2" id="KW-1185">Reference proteome</keyword>